<gene>
    <name evidence="2" type="ORF">FB561_0195</name>
</gene>
<dbReference type="AlphaFoldDB" id="A0A561BJW9"/>
<dbReference type="PANTHER" id="PTHR48079:SF6">
    <property type="entry name" value="NAD(P)-BINDING DOMAIN-CONTAINING PROTEIN-RELATED"/>
    <property type="match status" value="1"/>
</dbReference>
<dbReference type="InterPro" id="IPR001509">
    <property type="entry name" value="Epimerase_deHydtase"/>
</dbReference>
<dbReference type="SUPFAM" id="SSF51735">
    <property type="entry name" value="NAD(P)-binding Rossmann-fold domains"/>
    <property type="match status" value="1"/>
</dbReference>
<dbReference type="EMBL" id="VIVK01000001">
    <property type="protein sequence ID" value="TWD79140.1"/>
    <property type="molecule type" value="Genomic_DNA"/>
</dbReference>
<keyword evidence="3" id="KW-1185">Reference proteome</keyword>
<dbReference type="OrthoDB" id="9787292at2"/>
<dbReference type="Pfam" id="PF01370">
    <property type="entry name" value="Epimerase"/>
    <property type="match status" value="1"/>
</dbReference>
<dbReference type="GO" id="GO:0004029">
    <property type="term" value="F:aldehyde dehydrogenase (NAD+) activity"/>
    <property type="evidence" value="ECO:0007669"/>
    <property type="project" value="TreeGrafter"/>
</dbReference>
<evidence type="ECO:0000313" key="2">
    <source>
        <dbReference type="EMBL" id="TWD79140.1"/>
    </source>
</evidence>
<evidence type="ECO:0000259" key="1">
    <source>
        <dbReference type="Pfam" id="PF01370"/>
    </source>
</evidence>
<feature type="domain" description="NAD-dependent epimerase/dehydratase" evidence="1">
    <location>
        <begin position="4"/>
        <end position="215"/>
    </location>
</feature>
<protein>
    <submittedName>
        <fullName evidence="2">Nucleoside-diphosphate-sugar epimerase</fullName>
    </submittedName>
</protein>
<comment type="caution">
    <text evidence="2">The sequence shown here is derived from an EMBL/GenBank/DDBJ whole genome shotgun (WGS) entry which is preliminary data.</text>
</comment>
<evidence type="ECO:0000313" key="3">
    <source>
        <dbReference type="Proteomes" id="UP000318380"/>
    </source>
</evidence>
<dbReference type="Proteomes" id="UP000318380">
    <property type="component" value="Unassembled WGS sequence"/>
</dbReference>
<reference evidence="2 3" key="1">
    <citation type="submission" date="2019-06" db="EMBL/GenBank/DDBJ databases">
        <title>Sequencing the genomes of 1000 actinobacteria strains.</title>
        <authorList>
            <person name="Klenk H.-P."/>
        </authorList>
    </citation>
    <scope>NUCLEOTIDE SEQUENCE [LARGE SCALE GENOMIC DNA]</scope>
    <source>
        <strain evidence="2 3">DSM 24683</strain>
    </source>
</reference>
<name>A0A561BJW9_9ACTN</name>
<organism evidence="2 3">
    <name type="scientific">Kribbella amoyensis</name>
    <dbReference type="NCBI Taxonomy" id="996641"/>
    <lineage>
        <taxon>Bacteria</taxon>
        <taxon>Bacillati</taxon>
        <taxon>Actinomycetota</taxon>
        <taxon>Actinomycetes</taxon>
        <taxon>Propionibacteriales</taxon>
        <taxon>Kribbellaceae</taxon>
        <taxon>Kribbella</taxon>
    </lineage>
</organism>
<dbReference type="RefSeq" id="WP_145802003.1">
    <property type="nucleotide sequence ID" value="NZ_VIVK01000001.1"/>
</dbReference>
<dbReference type="PANTHER" id="PTHR48079">
    <property type="entry name" value="PROTEIN YEEZ"/>
    <property type="match status" value="1"/>
</dbReference>
<accession>A0A561BJW9</accession>
<dbReference type="Gene3D" id="3.40.50.720">
    <property type="entry name" value="NAD(P)-binding Rossmann-like Domain"/>
    <property type="match status" value="1"/>
</dbReference>
<dbReference type="InterPro" id="IPR051783">
    <property type="entry name" value="NAD(P)-dependent_oxidoreduct"/>
</dbReference>
<dbReference type="InterPro" id="IPR036291">
    <property type="entry name" value="NAD(P)-bd_dom_sf"/>
</dbReference>
<sequence length="286" mass="30106">MSRVFVAGATGVVGRNLVPLLLAAGHQVTGLTRRASDGETLRRLGAEAAVADVYDATPLAEVVAAAKPDVVMHQLTDLGGGDFQANSRIREVGTRNLVDAALAAEVGRVIVQSIAWVYEPGDSPATEDTPLDLEASSEARARTVGAVATMEGIVAEVPESVVLRYGLLYGPGTWYREGGWMDEQVRDGRLKPTADISSFLHVADAASAAVAALIWPTGVVNIVDDEPAPASEWVPVFANSVGAVSDRPGAAAGTRNGWARGADNTRARELGWRPVHRSWREGFFGG</sequence>
<dbReference type="GO" id="GO:0005737">
    <property type="term" value="C:cytoplasm"/>
    <property type="evidence" value="ECO:0007669"/>
    <property type="project" value="TreeGrafter"/>
</dbReference>
<proteinExistence type="predicted"/>